<dbReference type="Pfam" id="PF14450">
    <property type="entry name" value="FtsA"/>
    <property type="match status" value="2"/>
</dbReference>
<dbReference type="PANTHER" id="PTHR32432:SF4">
    <property type="entry name" value="CELL DIVISION PROTEIN FTSA"/>
    <property type="match status" value="1"/>
</dbReference>
<evidence type="ECO:0000259" key="8">
    <source>
        <dbReference type="SMART" id="SM00842"/>
    </source>
</evidence>
<keyword evidence="10" id="KW-1185">Reference proteome</keyword>
<dbReference type="Gene3D" id="3.30.420.40">
    <property type="match status" value="2"/>
</dbReference>
<dbReference type="InterPro" id="IPR020823">
    <property type="entry name" value="Cell_div_FtsA"/>
</dbReference>
<feature type="domain" description="SHS2" evidence="8">
    <location>
        <begin position="7"/>
        <end position="192"/>
    </location>
</feature>
<gene>
    <name evidence="5 9" type="primary">ftsA</name>
    <name evidence="9" type="ORF">GCM10007425_14380</name>
</gene>
<dbReference type="InterPro" id="IPR003494">
    <property type="entry name" value="SHS2_FtsA"/>
</dbReference>
<dbReference type="HAMAP" id="MF_02033">
    <property type="entry name" value="FtsA"/>
    <property type="match status" value="1"/>
</dbReference>
<organism evidence="9 10">
    <name type="scientific">Lysinibacillus alkalisoli</name>
    <dbReference type="NCBI Taxonomy" id="1911548"/>
    <lineage>
        <taxon>Bacteria</taxon>
        <taxon>Bacillati</taxon>
        <taxon>Bacillota</taxon>
        <taxon>Bacilli</taxon>
        <taxon>Bacillales</taxon>
        <taxon>Bacillaceae</taxon>
        <taxon>Lysinibacillus</taxon>
    </lineage>
</organism>
<dbReference type="AlphaFoldDB" id="A0A917G3K1"/>
<reference evidence="9" key="1">
    <citation type="journal article" date="2014" name="Int. J. Syst. Evol. Microbiol.">
        <title>Complete genome sequence of Corynebacterium casei LMG S-19264T (=DSM 44701T), isolated from a smear-ripened cheese.</title>
        <authorList>
            <consortium name="US DOE Joint Genome Institute (JGI-PGF)"/>
            <person name="Walter F."/>
            <person name="Albersmeier A."/>
            <person name="Kalinowski J."/>
            <person name="Ruckert C."/>
        </authorList>
    </citation>
    <scope>NUCLEOTIDE SEQUENCE</scope>
    <source>
        <strain evidence="9">CGMCC 1.15760</strain>
    </source>
</reference>
<dbReference type="Proteomes" id="UP000616608">
    <property type="component" value="Unassembled WGS sequence"/>
</dbReference>
<dbReference type="InterPro" id="IPR043129">
    <property type="entry name" value="ATPase_NBD"/>
</dbReference>
<evidence type="ECO:0000256" key="7">
    <source>
        <dbReference type="SAM" id="MobiDB-lite"/>
    </source>
</evidence>
<dbReference type="GO" id="GO:0032153">
    <property type="term" value="C:cell division site"/>
    <property type="evidence" value="ECO:0007669"/>
    <property type="project" value="UniProtKB-UniRule"/>
</dbReference>
<dbReference type="GO" id="GO:0009898">
    <property type="term" value="C:cytoplasmic side of plasma membrane"/>
    <property type="evidence" value="ECO:0007669"/>
    <property type="project" value="UniProtKB-UniRule"/>
</dbReference>
<comment type="subcellular location">
    <subcellularLocation>
        <location evidence="5">Cell membrane</location>
        <topology evidence="5">Peripheral membrane protein</topology>
        <orientation evidence="5">Cytoplasmic side</orientation>
    </subcellularLocation>
    <text evidence="5">Localizes to the Z ring in an FtsZ-dependent manner. Targeted to the membrane through a conserved C-terminal amphipathic helix.</text>
</comment>
<accession>A0A917G3K1</accession>
<protein>
    <recommendedName>
        <fullName evidence="5 6">Cell division protein FtsA</fullName>
    </recommendedName>
</protein>
<keyword evidence="3 5" id="KW-0472">Membrane</keyword>
<name>A0A917G3K1_9BACI</name>
<dbReference type="Gene3D" id="3.30.1490.110">
    <property type="match status" value="1"/>
</dbReference>
<dbReference type="PIRSF" id="PIRSF003101">
    <property type="entry name" value="FtsA"/>
    <property type="match status" value="1"/>
</dbReference>
<keyword evidence="1 5" id="KW-1003">Cell membrane</keyword>
<dbReference type="InterPro" id="IPR050696">
    <property type="entry name" value="FtsA/MreB"/>
</dbReference>
<evidence type="ECO:0000313" key="9">
    <source>
        <dbReference type="EMBL" id="GGG21050.1"/>
    </source>
</evidence>
<evidence type="ECO:0000256" key="2">
    <source>
        <dbReference type="ARBA" id="ARBA00022618"/>
    </source>
</evidence>
<evidence type="ECO:0000313" key="10">
    <source>
        <dbReference type="Proteomes" id="UP000616608"/>
    </source>
</evidence>
<dbReference type="SMART" id="SM00842">
    <property type="entry name" value="FtsA"/>
    <property type="match status" value="1"/>
</dbReference>
<dbReference type="NCBIfam" id="TIGR01174">
    <property type="entry name" value="ftsA"/>
    <property type="match status" value="1"/>
</dbReference>
<reference evidence="9" key="2">
    <citation type="submission" date="2020-09" db="EMBL/GenBank/DDBJ databases">
        <authorList>
            <person name="Sun Q."/>
            <person name="Zhou Y."/>
        </authorList>
    </citation>
    <scope>NUCLEOTIDE SEQUENCE</scope>
    <source>
        <strain evidence="9">CGMCC 1.15760</strain>
    </source>
</reference>
<evidence type="ECO:0000256" key="6">
    <source>
        <dbReference type="PIRNR" id="PIRNR003101"/>
    </source>
</evidence>
<dbReference type="CDD" id="cd24048">
    <property type="entry name" value="ASKHA_NBD_FtsA"/>
    <property type="match status" value="1"/>
</dbReference>
<evidence type="ECO:0000256" key="4">
    <source>
        <dbReference type="ARBA" id="ARBA00023306"/>
    </source>
</evidence>
<dbReference type="PANTHER" id="PTHR32432">
    <property type="entry name" value="CELL DIVISION PROTEIN FTSA-RELATED"/>
    <property type="match status" value="1"/>
</dbReference>
<keyword evidence="4 5" id="KW-0131">Cell cycle</keyword>
<dbReference type="EMBL" id="BMJT01000004">
    <property type="protein sequence ID" value="GGG21050.1"/>
    <property type="molecule type" value="Genomic_DNA"/>
</dbReference>
<dbReference type="SUPFAM" id="SSF53067">
    <property type="entry name" value="Actin-like ATPase domain"/>
    <property type="match status" value="2"/>
</dbReference>
<sequence length="427" mass="47077">MSSQEFYTAIDVGSSSIKVVIGEMRNSQLHVIGESSVRSEGLRKGIVVDIEEAVRSVKEAVAQAERMTGLQVTNAVVGISAQQADLQHVRGVVTVSNQEITDEDLQRVMQSAKEYKLAEGRELVNVVPMYFTVDTSKGITDPRGMLGVRLEVDATMITTSTTLLHNVLTCVERAGVEVRDIYFQPLVVGYTALTKDEKQQGTACIDIGGGSTTLTLYQDGILQKTAVIPLGGDTITQDIAIVLKTTTAQAEQIKQRYGHAFYEDAAENEFFEVAIEGTDTIAEYSERYLSEIIGARLAEIFDFVIDELARMNIQDVPGGIVLTGGVAAMEGIAPLARQVMQTRVRIYSPQFISVREPGYATAVGLIDYAHKQDTFFRRTFESSVTSSTQVEPDTTPMYQEQVSEEPEEKQDGKFKKMIKKFYDGIFE</sequence>
<comment type="similarity">
    <text evidence="5 6">Belongs to the FtsA/MreB family.</text>
</comment>
<keyword evidence="2 5" id="KW-0132">Cell division</keyword>
<dbReference type="Pfam" id="PF02491">
    <property type="entry name" value="SHS2_FTSA"/>
    <property type="match status" value="1"/>
</dbReference>
<feature type="compositionally biased region" description="Polar residues" evidence="7">
    <location>
        <begin position="386"/>
        <end position="401"/>
    </location>
</feature>
<comment type="caution">
    <text evidence="9">The sequence shown here is derived from an EMBL/GenBank/DDBJ whole genome shotgun (WGS) entry which is preliminary data.</text>
</comment>
<comment type="function">
    <text evidence="5 6">Cell division protein that is involved in the assembly of the Z ring. May serve as a membrane anchor for the Z ring.</text>
</comment>
<evidence type="ECO:0000256" key="5">
    <source>
        <dbReference type="HAMAP-Rule" id="MF_02033"/>
    </source>
</evidence>
<dbReference type="RefSeq" id="WP_188614355.1">
    <property type="nucleotide sequence ID" value="NZ_BMJT01000004.1"/>
</dbReference>
<evidence type="ECO:0000256" key="3">
    <source>
        <dbReference type="ARBA" id="ARBA00023136"/>
    </source>
</evidence>
<comment type="subunit">
    <text evidence="5">Self-interacts. Interacts with FtsZ.</text>
</comment>
<evidence type="ECO:0000256" key="1">
    <source>
        <dbReference type="ARBA" id="ARBA00022475"/>
    </source>
</evidence>
<feature type="region of interest" description="Disordered" evidence="7">
    <location>
        <begin position="386"/>
        <end position="411"/>
    </location>
</feature>
<dbReference type="GO" id="GO:0043093">
    <property type="term" value="P:FtsZ-dependent cytokinesis"/>
    <property type="evidence" value="ECO:0007669"/>
    <property type="project" value="UniProtKB-UniRule"/>
</dbReference>
<proteinExistence type="inferred from homology"/>